<reference evidence="5 6" key="1">
    <citation type="submission" date="2024-02" db="EMBL/GenBank/DDBJ databases">
        <authorList>
            <person name="Daric V."/>
            <person name="Darras S."/>
        </authorList>
    </citation>
    <scope>NUCLEOTIDE SEQUENCE [LARGE SCALE GENOMIC DNA]</scope>
</reference>
<accession>A0ABP0GTZ1</accession>
<dbReference type="Gene3D" id="3.30.9.10">
    <property type="entry name" value="D-Amino Acid Oxidase, subunit A, domain 2"/>
    <property type="match status" value="1"/>
</dbReference>
<gene>
    <name evidence="5" type="ORF">CVLEPA_LOCUS28122</name>
</gene>
<comment type="cofactor">
    <cofactor evidence="1">
        <name>FAD</name>
        <dbReference type="ChEBI" id="CHEBI:57692"/>
    </cofactor>
</comment>
<organism evidence="5 6">
    <name type="scientific">Clavelina lepadiformis</name>
    <name type="common">Light-bulb sea squirt</name>
    <name type="synonym">Ascidia lepadiformis</name>
    <dbReference type="NCBI Taxonomy" id="159417"/>
    <lineage>
        <taxon>Eukaryota</taxon>
        <taxon>Metazoa</taxon>
        <taxon>Chordata</taxon>
        <taxon>Tunicata</taxon>
        <taxon>Ascidiacea</taxon>
        <taxon>Aplousobranchia</taxon>
        <taxon>Clavelinidae</taxon>
        <taxon>Clavelina</taxon>
    </lineage>
</organism>
<evidence type="ECO:0000256" key="4">
    <source>
        <dbReference type="ARBA" id="ARBA00023002"/>
    </source>
</evidence>
<evidence type="ECO:0000256" key="1">
    <source>
        <dbReference type="ARBA" id="ARBA00001974"/>
    </source>
</evidence>
<dbReference type="SUPFAM" id="SSF51905">
    <property type="entry name" value="FAD/NAD(P)-binding domain"/>
    <property type="match status" value="1"/>
</dbReference>
<dbReference type="SUPFAM" id="SSF54373">
    <property type="entry name" value="FAD-linked reductases, C-terminal domain"/>
    <property type="match status" value="1"/>
</dbReference>
<evidence type="ECO:0000256" key="3">
    <source>
        <dbReference type="ARBA" id="ARBA00022827"/>
    </source>
</evidence>
<proteinExistence type="predicted"/>
<keyword evidence="6" id="KW-1185">Reference proteome</keyword>
<evidence type="ECO:0000313" key="5">
    <source>
        <dbReference type="EMBL" id="CAK8694783.1"/>
    </source>
</evidence>
<dbReference type="PANTHER" id="PTHR10961">
    <property type="entry name" value="PEROXISOMAL SARCOSINE OXIDASE"/>
    <property type="match status" value="1"/>
</dbReference>
<keyword evidence="3" id="KW-0274">FAD</keyword>
<evidence type="ECO:0000313" key="6">
    <source>
        <dbReference type="Proteomes" id="UP001642483"/>
    </source>
</evidence>
<keyword evidence="4" id="KW-0560">Oxidoreductase</keyword>
<dbReference type="EMBL" id="CAWYQH010000141">
    <property type="protein sequence ID" value="CAK8694783.1"/>
    <property type="molecule type" value="Genomic_DNA"/>
</dbReference>
<dbReference type="Gene3D" id="3.50.50.60">
    <property type="entry name" value="FAD/NAD(P)-binding domain"/>
    <property type="match status" value="1"/>
</dbReference>
<evidence type="ECO:0000256" key="2">
    <source>
        <dbReference type="ARBA" id="ARBA00022630"/>
    </source>
</evidence>
<protein>
    <submittedName>
        <fullName evidence="5">Uncharacterized protein</fullName>
    </submittedName>
</protein>
<name>A0ABP0GTZ1_CLALP</name>
<dbReference type="PANTHER" id="PTHR10961:SF46">
    <property type="entry name" value="PEROXISOMAL SARCOSINE OXIDASE"/>
    <property type="match status" value="1"/>
</dbReference>
<dbReference type="InterPro" id="IPR045170">
    <property type="entry name" value="MTOX"/>
</dbReference>
<sequence>MPFAKTLEDSVLSNGGVIQDNEKVEKINTISPQEVEILTTKATYNAKSIVITCGPWTNNILKAFHIQLPIKTFRINVPYWGVKKPDLFEASKGFPCIIFDYGSADEHIYSIPIMEYSGLMKVSHFCGSRVDPDKRHDFDTVAAKNAAMLTKKHYPNLLSVPETCIKSVMVSSSLPLLG</sequence>
<comment type="caution">
    <text evidence="5">The sequence shown here is derived from an EMBL/GenBank/DDBJ whole genome shotgun (WGS) entry which is preliminary data.</text>
</comment>
<dbReference type="Proteomes" id="UP001642483">
    <property type="component" value="Unassembled WGS sequence"/>
</dbReference>
<dbReference type="InterPro" id="IPR036188">
    <property type="entry name" value="FAD/NAD-bd_sf"/>
</dbReference>
<keyword evidence="2" id="KW-0285">Flavoprotein</keyword>